<keyword evidence="2" id="KW-1185">Reference proteome</keyword>
<name>A0A200Q158_MACCD</name>
<dbReference type="EMBL" id="MVGT01003373">
    <property type="protein sequence ID" value="OVA04135.1"/>
    <property type="molecule type" value="Genomic_DNA"/>
</dbReference>
<proteinExistence type="predicted"/>
<accession>A0A200Q158</accession>
<dbReference type="AlphaFoldDB" id="A0A200Q158"/>
<protein>
    <recommendedName>
        <fullName evidence="3">Gag/pol protein</fullName>
    </recommendedName>
</protein>
<comment type="caution">
    <text evidence="1">The sequence shown here is derived from an EMBL/GenBank/DDBJ whole genome shotgun (WGS) entry which is preliminary data.</text>
</comment>
<sequence>MKANDMAKSYIMASLSNVLQQQFENNPKAKDIIEELRLIFSVHSHPAKQEATRKLMNTRMAEGNEVRDHILTMMGLFYELETLGSKLDHEFKDDVILASLLSSYSKFKLNLNMNRMTSSLPER</sequence>
<evidence type="ECO:0000313" key="1">
    <source>
        <dbReference type="EMBL" id="OVA04135.1"/>
    </source>
</evidence>
<reference evidence="1 2" key="1">
    <citation type="journal article" date="2017" name="Mol. Plant">
        <title>The Genome of Medicinal Plant Macleaya cordata Provides New Insights into Benzylisoquinoline Alkaloids Metabolism.</title>
        <authorList>
            <person name="Liu X."/>
            <person name="Liu Y."/>
            <person name="Huang P."/>
            <person name="Ma Y."/>
            <person name="Qing Z."/>
            <person name="Tang Q."/>
            <person name="Cao H."/>
            <person name="Cheng P."/>
            <person name="Zheng Y."/>
            <person name="Yuan Z."/>
            <person name="Zhou Y."/>
            <person name="Liu J."/>
            <person name="Tang Z."/>
            <person name="Zhuo Y."/>
            <person name="Zhang Y."/>
            <person name="Yu L."/>
            <person name="Huang J."/>
            <person name="Yang P."/>
            <person name="Peng Q."/>
            <person name="Zhang J."/>
            <person name="Jiang W."/>
            <person name="Zhang Z."/>
            <person name="Lin K."/>
            <person name="Ro D.K."/>
            <person name="Chen X."/>
            <person name="Xiong X."/>
            <person name="Shang Y."/>
            <person name="Huang S."/>
            <person name="Zeng J."/>
        </authorList>
    </citation>
    <scope>NUCLEOTIDE SEQUENCE [LARGE SCALE GENOMIC DNA]</scope>
    <source>
        <strain evidence="2">cv. BLH2017</strain>
        <tissue evidence="1">Root</tissue>
    </source>
</reference>
<evidence type="ECO:0000313" key="2">
    <source>
        <dbReference type="Proteomes" id="UP000195402"/>
    </source>
</evidence>
<dbReference type="Pfam" id="PF14223">
    <property type="entry name" value="Retrotran_gag_2"/>
    <property type="match status" value="1"/>
</dbReference>
<dbReference type="InParanoid" id="A0A200Q158"/>
<gene>
    <name evidence="1" type="ORF">BVC80_7581g3</name>
</gene>
<organism evidence="1 2">
    <name type="scientific">Macleaya cordata</name>
    <name type="common">Five-seeded plume-poppy</name>
    <name type="synonym">Bocconia cordata</name>
    <dbReference type="NCBI Taxonomy" id="56857"/>
    <lineage>
        <taxon>Eukaryota</taxon>
        <taxon>Viridiplantae</taxon>
        <taxon>Streptophyta</taxon>
        <taxon>Embryophyta</taxon>
        <taxon>Tracheophyta</taxon>
        <taxon>Spermatophyta</taxon>
        <taxon>Magnoliopsida</taxon>
        <taxon>Ranunculales</taxon>
        <taxon>Papaveraceae</taxon>
        <taxon>Papaveroideae</taxon>
        <taxon>Macleaya</taxon>
    </lineage>
</organism>
<evidence type="ECO:0008006" key="3">
    <source>
        <dbReference type="Google" id="ProtNLM"/>
    </source>
</evidence>
<dbReference type="OrthoDB" id="904370at2759"/>
<dbReference type="Proteomes" id="UP000195402">
    <property type="component" value="Unassembled WGS sequence"/>
</dbReference>
<dbReference type="OMA" id="QYENMES"/>